<evidence type="ECO:0000313" key="2">
    <source>
        <dbReference type="Proteomes" id="UP000248924"/>
    </source>
</evidence>
<proteinExistence type="predicted"/>
<dbReference type="AlphaFoldDB" id="A0A2W2E373"/>
<dbReference type="Proteomes" id="UP000248924">
    <property type="component" value="Unassembled WGS sequence"/>
</dbReference>
<name>A0A2W2E373_9ACTN</name>
<protein>
    <submittedName>
        <fullName evidence="1">Uncharacterized protein</fullName>
    </submittedName>
</protein>
<evidence type="ECO:0000313" key="1">
    <source>
        <dbReference type="EMBL" id="PZG17043.1"/>
    </source>
</evidence>
<reference evidence="1 2" key="1">
    <citation type="submission" date="2018-01" db="EMBL/GenBank/DDBJ databases">
        <title>Draft genome sequence of Jishengella sp. NA12.</title>
        <authorList>
            <person name="Sahin N."/>
            <person name="Ay H."/>
            <person name="Saygin H."/>
        </authorList>
    </citation>
    <scope>NUCLEOTIDE SEQUENCE [LARGE SCALE GENOMIC DNA]</scope>
    <source>
        <strain evidence="1 2">NA12</strain>
    </source>
</reference>
<sequence>MRDMPEEEEVVLRLDRPTATTLADLIYNVGEHQAAGMPIARLSTDDSERLGRVLYDLWRALGIPLPYGDVRGREPRRRI</sequence>
<organism evidence="1 2">
    <name type="scientific">Micromonospora craterilacus</name>
    <dbReference type="NCBI Taxonomy" id="1655439"/>
    <lineage>
        <taxon>Bacteria</taxon>
        <taxon>Bacillati</taxon>
        <taxon>Actinomycetota</taxon>
        <taxon>Actinomycetes</taxon>
        <taxon>Micromonosporales</taxon>
        <taxon>Micromonosporaceae</taxon>
        <taxon>Micromonospora</taxon>
    </lineage>
</organism>
<keyword evidence="2" id="KW-1185">Reference proteome</keyword>
<dbReference type="OrthoDB" id="3301566at2"/>
<gene>
    <name evidence="1" type="ORF">C1I95_16310</name>
</gene>
<dbReference type="EMBL" id="POTY01000094">
    <property type="protein sequence ID" value="PZG17043.1"/>
    <property type="molecule type" value="Genomic_DNA"/>
</dbReference>
<comment type="caution">
    <text evidence="1">The sequence shown here is derived from an EMBL/GenBank/DDBJ whole genome shotgun (WGS) entry which is preliminary data.</text>
</comment>
<accession>A0A2W2E373</accession>